<organism evidence="12 13">
    <name type="scientific">Serendipita indica (strain DSM 11827)</name>
    <name type="common">Root endophyte fungus</name>
    <name type="synonym">Piriformospora indica</name>
    <dbReference type="NCBI Taxonomy" id="1109443"/>
    <lineage>
        <taxon>Eukaryota</taxon>
        <taxon>Fungi</taxon>
        <taxon>Dikarya</taxon>
        <taxon>Basidiomycota</taxon>
        <taxon>Agaricomycotina</taxon>
        <taxon>Agaricomycetes</taxon>
        <taxon>Sebacinales</taxon>
        <taxon>Serendipitaceae</taxon>
        <taxon>Serendipita</taxon>
    </lineage>
</organism>
<dbReference type="EMBL" id="CAFZ01000030">
    <property type="protein sequence ID" value="CCA68309.1"/>
    <property type="molecule type" value="Genomic_DNA"/>
</dbReference>
<dbReference type="eggNOG" id="KOG2249">
    <property type="taxonomic scope" value="Eukaryota"/>
</dbReference>
<evidence type="ECO:0000256" key="6">
    <source>
        <dbReference type="ARBA" id="ARBA00022801"/>
    </source>
</evidence>
<comment type="function">
    <text evidence="9">Exoribonuclease involved in ribosome biosynthesis. Involved in the processing of ITS1, the internal transcribed spacer localized between the 18S and 5.8S rRNAs.</text>
</comment>
<keyword evidence="6" id="KW-0378">Hydrolase</keyword>
<evidence type="ECO:0000256" key="10">
    <source>
        <dbReference type="SAM" id="MobiDB-lite"/>
    </source>
</evidence>
<gene>
    <name evidence="12" type="ORF">PIIN_02173</name>
</gene>
<evidence type="ECO:0000256" key="2">
    <source>
        <dbReference type="ARBA" id="ARBA00010489"/>
    </source>
</evidence>
<sequence length="397" mass="42925">MTSTTTPSANWLALKRSLPSNSKDGPAPKRRKTAGSTSLSRAGQLAYASSNKNLHSMSTSVQPETHSHSKPTIVGDPDSKENLVAMILRPSSGKERAKPTKFIAMDCEMVGVGPFGVESALARVTVVNYVGDVVLDEFVLPQEAVTDWRTAVSGVRKEDMVNAKSFGEVQAMVSELLNDRYLVGHALHNDLSALLLSHPWTKTRDTQNFKVFKTLSKSSRPALRKLVKAVFDINIQEGEHSSIIDARAPMALYRMYRKQWESPGTLKEPIKVTVDPPMSLGSVVNQPVSSTVEVRSFPTPDEDGQPEEGDSDISINITKKPKAPDLHKASTPKGALSTAGPAKKKKKQGISSGISVVVTRNERTQIQGRTRNASSNARGGKQSSGGGGAWWKTLKGD</sequence>
<feature type="compositionally biased region" description="Polar residues" evidence="10">
    <location>
        <begin position="34"/>
        <end position="64"/>
    </location>
</feature>
<comment type="caution">
    <text evidence="12">The sequence shown here is derived from an EMBL/GenBank/DDBJ whole genome shotgun (WGS) entry which is preliminary data.</text>
</comment>
<dbReference type="STRING" id="1109443.G4TAI5"/>
<comment type="subcellular location">
    <subcellularLocation>
        <location evidence="1">Nucleus</location>
    </subcellularLocation>
</comment>
<dbReference type="PANTHER" id="PTHR12801">
    <property type="entry name" value="RNA EXONUCLEASE REXO1 / RECO3 FAMILY MEMBER-RELATED"/>
    <property type="match status" value="1"/>
</dbReference>
<feature type="region of interest" description="Disordered" evidence="10">
    <location>
        <begin position="280"/>
        <end position="397"/>
    </location>
</feature>
<protein>
    <recommendedName>
        <fullName evidence="3">RNA exonuclease 4</fullName>
    </recommendedName>
</protein>
<dbReference type="InterPro" id="IPR047021">
    <property type="entry name" value="REXO1/3/4-like"/>
</dbReference>
<proteinExistence type="inferred from homology"/>
<keyword evidence="5" id="KW-0540">Nuclease</keyword>
<keyword evidence="4" id="KW-0698">rRNA processing</keyword>
<evidence type="ECO:0000259" key="11">
    <source>
        <dbReference type="SMART" id="SM00479"/>
    </source>
</evidence>
<evidence type="ECO:0000256" key="9">
    <source>
        <dbReference type="ARBA" id="ARBA00025599"/>
    </source>
</evidence>
<accession>G4TAI5</accession>
<dbReference type="InterPro" id="IPR013520">
    <property type="entry name" value="Ribonucl_H"/>
</dbReference>
<dbReference type="InterPro" id="IPR036397">
    <property type="entry name" value="RNaseH_sf"/>
</dbReference>
<dbReference type="FunCoup" id="G4TAI5">
    <property type="interactions" value="570"/>
</dbReference>
<keyword evidence="13" id="KW-1185">Reference proteome</keyword>
<evidence type="ECO:0000256" key="4">
    <source>
        <dbReference type="ARBA" id="ARBA00022552"/>
    </source>
</evidence>
<evidence type="ECO:0000256" key="3">
    <source>
        <dbReference type="ARBA" id="ARBA00016937"/>
    </source>
</evidence>
<comment type="similarity">
    <text evidence="2">Belongs to the REXO4 family.</text>
</comment>
<dbReference type="OMA" id="HQQPGKY"/>
<dbReference type="GO" id="GO:0006364">
    <property type="term" value="P:rRNA processing"/>
    <property type="evidence" value="ECO:0007669"/>
    <property type="project" value="UniProtKB-KW"/>
</dbReference>
<feature type="compositionally biased region" description="Acidic residues" evidence="10">
    <location>
        <begin position="300"/>
        <end position="311"/>
    </location>
</feature>
<evidence type="ECO:0000256" key="7">
    <source>
        <dbReference type="ARBA" id="ARBA00022839"/>
    </source>
</evidence>
<dbReference type="InParanoid" id="G4TAI5"/>
<dbReference type="SUPFAM" id="SSF53098">
    <property type="entry name" value="Ribonuclease H-like"/>
    <property type="match status" value="1"/>
</dbReference>
<dbReference type="Gene3D" id="3.30.420.10">
    <property type="entry name" value="Ribonuclease H-like superfamily/Ribonuclease H"/>
    <property type="match status" value="1"/>
</dbReference>
<name>G4TAI5_SERID</name>
<keyword evidence="7" id="KW-0269">Exonuclease</keyword>
<feature type="compositionally biased region" description="Polar residues" evidence="10">
    <location>
        <begin position="282"/>
        <end position="293"/>
    </location>
</feature>
<dbReference type="InterPro" id="IPR012337">
    <property type="entry name" value="RNaseH-like_sf"/>
</dbReference>
<dbReference type="InterPro" id="IPR037431">
    <property type="entry name" value="REX4_DEDDh_dom"/>
</dbReference>
<feature type="compositionally biased region" description="Polar residues" evidence="10">
    <location>
        <begin position="364"/>
        <end position="377"/>
    </location>
</feature>
<dbReference type="GO" id="GO:0003676">
    <property type="term" value="F:nucleic acid binding"/>
    <property type="evidence" value="ECO:0007669"/>
    <property type="project" value="InterPro"/>
</dbReference>
<feature type="region of interest" description="Disordered" evidence="10">
    <location>
        <begin position="1"/>
        <end position="79"/>
    </location>
</feature>
<dbReference type="GO" id="GO:0008408">
    <property type="term" value="F:3'-5' exonuclease activity"/>
    <property type="evidence" value="ECO:0007669"/>
    <property type="project" value="InterPro"/>
</dbReference>
<dbReference type="FunFam" id="3.30.420.10:FF:000007">
    <property type="entry name" value="Interferon-stimulated exonuclease gene 20"/>
    <property type="match status" value="1"/>
</dbReference>
<evidence type="ECO:0000313" key="13">
    <source>
        <dbReference type="Proteomes" id="UP000007148"/>
    </source>
</evidence>
<dbReference type="OrthoDB" id="8191639at2759"/>
<dbReference type="GO" id="GO:0005634">
    <property type="term" value="C:nucleus"/>
    <property type="evidence" value="ECO:0007669"/>
    <property type="project" value="UniProtKB-SubCell"/>
</dbReference>
<evidence type="ECO:0000313" key="12">
    <source>
        <dbReference type="EMBL" id="CCA68309.1"/>
    </source>
</evidence>
<keyword evidence="8" id="KW-0539">Nucleus</keyword>
<reference evidence="12 13" key="1">
    <citation type="journal article" date="2011" name="PLoS Pathog.">
        <title>Endophytic Life Strategies Decoded by Genome and Transcriptome Analyses of the Mutualistic Root Symbiont Piriformospora indica.</title>
        <authorList>
            <person name="Zuccaro A."/>
            <person name="Lahrmann U."/>
            <person name="Guldener U."/>
            <person name="Langen G."/>
            <person name="Pfiffi S."/>
            <person name="Biedenkopf D."/>
            <person name="Wong P."/>
            <person name="Samans B."/>
            <person name="Grimm C."/>
            <person name="Basiewicz M."/>
            <person name="Murat C."/>
            <person name="Martin F."/>
            <person name="Kogel K.H."/>
        </authorList>
    </citation>
    <scope>NUCLEOTIDE SEQUENCE [LARGE SCALE GENOMIC DNA]</scope>
    <source>
        <strain evidence="12 13">DSM 11827</strain>
    </source>
</reference>
<dbReference type="Pfam" id="PF00929">
    <property type="entry name" value="RNase_T"/>
    <property type="match status" value="1"/>
</dbReference>
<evidence type="ECO:0000256" key="8">
    <source>
        <dbReference type="ARBA" id="ARBA00023242"/>
    </source>
</evidence>
<dbReference type="CDD" id="cd06144">
    <property type="entry name" value="REX4_like"/>
    <property type="match status" value="1"/>
</dbReference>
<dbReference type="HOGENOM" id="CLU_022453_6_0_1"/>
<dbReference type="AlphaFoldDB" id="G4TAI5"/>
<evidence type="ECO:0000256" key="1">
    <source>
        <dbReference type="ARBA" id="ARBA00004123"/>
    </source>
</evidence>
<dbReference type="SMART" id="SM00479">
    <property type="entry name" value="EXOIII"/>
    <property type="match status" value="1"/>
</dbReference>
<dbReference type="Proteomes" id="UP000007148">
    <property type="component" value="Unassembled WGS sequence"/>
</dbReference>
<dbReference type="PANTHER" id="PTHR12801:SF45">
    <property type="entry name" value="RNA EXONUCLEASE 4"/>
    <property type="match status" value="1"/>
</dbReference>
<evidence type="ECO:0000256" key="5">
    <source>
        <dbReference type="ARBA" id="ARBA00022722"/>
    </source>
</evidence>
<feature type="domain" description="Exonuclease" evidence="11">
    <location>
        <begin position="101"/>
        <end position="262"/>
    </location>
</feature>